<evidence type="ECO:0000256" key="2">
    <source>
        <dbReference type="ARBA" id="ARBA00023125"/>
    </source>
</evidence>
<dbReference type="Proteomes" id="UP001558535">
    <property type="component" value="Unassembled WGS sequence"/>
</dbReference>
<dbReference type="Pfam" id="PF12833">
    <property type="entry name" value="HTH_18"/>
    <property type="match status" value="2"/>
</dbReference>
<dbReference type="InterPro" id="IPR009057">
    <property type="entry name" value="Homeodomain-like_sf"/>
</dbReference>
<feature type="region of interest" description="Disordered" evidence="4">
    <location>
        <begin position="140"/>
        <end position="165"/>
    </location>
</feature>
<dbReference type="PROSITE" id="PS01124">
    <property type="entry name" value="HTH_ARAC_FAMILY_2"/>
    <property type="match status" value="2"/>
</dbReference>
<sequence length="276" mass="30710">MRTSPALTEHERIADSGDPVNDSRVLIAMGLLSTDLSGEFAMADIAASLEVSKSCFFKAFRQQVGETPHRWRLRQRIASAQSDLLESRITLLEVARKYGFTDQAHFARTFRRIVGDTPSSWRAGMWCTPAGRYAEQPEERCQGDRGASTLKRHSSHTSLGGSVPSDQRSRVALALGLLAADRSGDLSIDEVAASVQMSKANFFHAFREQVGRTPHQWRLEQRIAAAQSDLANNSMSLSEIACHYGFSDQAHFTRTFRRVVGETPNSWRVRMQGHAS</sequence>
<dbReference type="PROSITE" id="PS00041">
    <property type="entry name" value="HTH_ARAC_FAMILY_1"/>
    <property type="match status" value="2"/>
</dbReference>
<evidence type="ECO:0000313" key="7">
    <source>
        <dbReference type="Proteomes" id="UP001558535"/>
    </source>
</evidence>
<keyword evidence="1" id="KW-0805">Transcription regulation</keyword>
<dbReference type="SUPFAM" id="SSF46689">
    <property type="entry name" value="Homeodomain-like"/>
    <property type="match status" value="4"/>
</dbReference>
<feature type="domain" description="HTH araC/xylS-type" evidence="5">
    <location>
        <begin position="26"/>
        <end position="124"/>
    </location>
</feature>
<gene>
    <name evidence="6" type="ORF">AB3X84_04560</name>
</gene>
<name>A0ABV3W7U0_9BURK</name>
<dbReference type="PANTHER" id="PTHR46796">
    <property type="entry name" value="HTH-TYPE TRANSCRIPTIONAL ACTIVATOR RHAS-RELATED"/>
    <property type="match status" value="1"/>
</dbReference>
<dbReference type="InterPro" id="IPR018062">
    <property type="entry name" value="HTH_AraC-typ_CS"/>
</dbReference>
<dbReference type="SMART" id="SM00342">
    <property type="entry name" value="HTH_ARAC"/>
    <property type="match status" value="2"/>
</dbReference>
<organism evidence="6 7">
    <name type="scientific">Paraburkholderia phenoliruptrix</name>
    <dbReference type="NCBI Taxonomy" id="252970"/>
    <lineage>
        <taxon>Bacteria</taxon>
        <taxon>Pseudomonadati</taxon>
        <taxon>Pseudomonadota</taxon>
        <taxon>Betaproteobacteria</taxon>
        <taxon>Burkholderiales</taxon>
        <taxon>Burkholderiaceae</taxon>
        <taxon>Paraburkholderia</taxon>
    </lineage>
</organism>
<reference evidence="6 7" key="1">
    <citation type="submission" date="2024-07" db="EMBL/GenBank/DDBJ databases">
        <title>A survey of Mimosa microsymbionts across Brazilian biomes reveals a high diversity of Paraburkholderia nodulating endemic species, but also that Cupriavidus is common as a symbiont of widespread species.</title>
        <authorList>
            <person name="Rouws L."/>
            <person name="Barauna A."/>
            <person name="Beukes C."/>
            <person name="Rouws J.R.C."/>
            <person name="De Faria S.M."/>
            <person name="Gross E."/>
            <person name="Bueno Dos Reis Junior F."/>
            <person name="Simon M.F."/>
            <person name="Maluk M."/>
            <person name="Odee D.W."/>
            <person name="Kenicer G."/>
            <person name="Young J.P.W."/>
            <person name="Reis V.M."/>
            <person name="Zilli J."/>
            <person name="James E.K."/>
        </authorList>
    </citation>
    <scope>NUCLEOTIDE SEQUENCE [LARGE SCALE GENOMIC DNA]</scope>
    <source>
        <strain evidence="6 7">BR14375</strain>
    </source>
</reference>
<dbReference type="PRINTS" id="PR00032">
    <property type="entry name" value="HTHARAC"/>
</dbReference>
<evidence type="ECO:0000259" key="5">
    <source>
        <dbReference type="PROSITE" id="PS01124"/>
    </source>
</evidence>
<dbReference type="InterPro" id="IPR050204">
    <property type="entry name" value="AraC_XylS_family_regulators"/>
</dbReference>
<feature type="compositionally biased region" description="Polar residues" evidence="4">
    <location>
        <begin position="156"/>
        <end position="165"/>
    </location>
</feature>
<comment type="caution">
    <text evidence="6">The sequence shown here is derived from an EMBL/GenBank/DDBJ whole genome shotgun (WGS) entry which is preliminary data.</text>
</comment>
<accession>A0ABV3W7U0</accession>
<keyword evidence="7" id="KW-1185">Reference proteome</keyword>
<keyword evidence="2" id="KW-0238">DNA-binding</keyword>
<feature type="domain" description="HTH araC/xylS-type" evidence="5">
    <location>
        <begin position="172"/>
        <end position="270"/>
    </location>
</feature>
<dbReference type="Gene3D" id="1.10.10.60">
    <property type="entry name" value="Homeodomain-like"/>
    <property type="match status" value="4"/>
</dbReference>
<evidence type="ECO:0000256" key="4">
    <source>
        <dbReference type="SAM" id="MobiDB-lite"/>
    </source>
</evidence>
<dbReference type="InterPro" id="IPR020449">
    <property type="entry name" value="Tscrpt_reg_AraC-type_HTH"/>
</dbReference>
<dbReference type="RefSeq" id="WP_368608080.1">
    <property type="nucleotide sequence ID" value="NZ_CP168530.1"/>
</dbReference>
<protein>
    <submittedName>
        <fullName evidence="6">Helix-turn-helix transcriptional regulator</fullName>
    </submittedName>
</protein>
<keyword evidence="3" id="KW-0804">Transcription</keyword>
<evidence type="ECO:0000313" key="6">
    <source>
        <dbReference type="EMBL" id="MEX3749276.1"/>
    </source>
</evidence>
<dbReference type="EMBL" id="JBFPKE010000001">
    <property type="protein sequence ID" value="MEX3749276.1"/>
    <property type="molecule type" value="Genomic_DNA"/>
</dbReference>
<evidence type="ECO:0000256" key="1">
    <source>
        <dbReference type="ARBA" id="ARBA00023015"/>
    </source>
</evidence>
<dbReference type="InterPro" id="IPR018060">
    <property type="entry name" value="HTH_AraC"/>
</dbReference>
<proteinExistence type="predicted"/>
<evidence type="ECO:0000256" key="3">
    <source>
        <dbReference type="ARBA" id="ARBA00023163"/>
    </source>
</evidence>